<comment type="subunit">
    <text evidence="2">Homodimer.</text>
</comment>
<comment type="subcellular location">
    <subcellularLocation>
        <location evidence="1">Cytoplasm</location>
        <location evidence="1">Cytosol</location>
    </subcellularLocation>
</comment>
<comment type="function">
    <text evidence="6">Endoribonuclease that catalyzes the hydrolysis of histone-coding pre-mRNA 3'-end. Involved in histone pre-mRNA processing during the S-phase of the cell cycle, which is required for entering/progressing through S-phase. Cleaves histone pre-mRNA at a major and a minor cleavage site after the 5'-ACCCA-3' and the 5'-ACCCACA-3' sequence, respectively, and located downstream of the stem-loop. May require the presence of the HDE element located at the histone pre-RNA 3'-end to avoid non-specific cleavage.</text>
</comment>
<dbReference type="AlphaFoldDB" id="A0A3R6ZBA3"/>
<sequence length="234" mass="25514">MKVTLLRVGKYKEIEEGLHDVDCSVTLVEFGKFNILYDTGGAWALSELLESLATSGLSATDITHVIGSHGHSDHIGCLSAFPHAFHFIGGDANLRNNYSTLESSDSSSVDTARFFRDEMFTGGKFHHWGANGIPLDDPRGKYGSIRLVKTPGHTSQCTSLLLEHQDGGIVLDGTSFSRIAIVGDLWDCVDDEDYYRTISQLPLVQEESRSFVLKWGPDCIIPGHGAPFAPSDLG</sequence>
<evidence type="ECO:0000256" key="4">
    <source>
        <dbReference type="ARBA" id="ARBA00032988"/>
    </source>
</evidence>
<dbReference type="Proteomes" id="UP000285060">
    <property type="component" value="Unassembled WGS sequence"/>
</dbReference>
<dbReference type="PANTHER" id="PTHR23200">
    <property type="entry name" value="METALLO-BETA-LACTAMASE DOMAIN-CONTAINING PROTEIN 1"/>
    <property type="match status" value="1"/>
</dbReference>
<name>A0A3R6ZBA3_9STRA</name>
<evidence type="ECO:0000256" key="1">
    <source>
        <dbReference type="ARBA" id="ARBA00004514"/>
    </source>
</evidence>
<dbReference type="EMBL" id="QUSY01000005">
    <property type="protein sequence ID" value="RHY35262.1"/>
    <property type="molecule type" value="Genomic_DNA"/>
</dbReference>
<dbReference type="SUPFAM" id="SSF56281">
    <property type="entry name" value="Metallo-hydrolase/oxidoreductase"/>
    <property type="match status" value="1"/>
</dbReference>
<evidence type="ECO:0000259" key="7">
    <source>
        <dbReference type="SMART" id="SM00849"/>
    </source>
</evidence>
<evidence type="ECO:0000313" key="9">
    <source>
        <dbReference type="Proteomes" id="UP000285060"/>
    </source>
</evidence>
<evidence type="ECO:0000256" key="2">
    <source>
        <dbReference type="ARBA" id="ARBA00011738"/>
    </source>
</evidence>
<evidence type="ECO:0000256" key="5">
    <source>
        <dbReference type="ARBA" id="ARBA00044690"/>
    </source>
</evidence>
<evidence type="ECO:0000313" key="8">
    <source>
        <dbReference type="EMBL" id="RHY35262.1"/>
    </source>
</evidence>
<dbReference type="InterPro" id="IPR039344">
    <property type="entry name" value="MBLAC1"/>
</dbReference>
<keyword evidence="9" id="KW-1185">Reference proteome</keyword>
<proteinExistence type="predicted"/>
<accession>A0A3R6ZBA3</accession>
<feature type="domain" description="Metallo-beta-lactamase" evidence="7">
    <location>
        <begin position="22"/>
        <end position="224"/>
    </location>
</feature>
<dbReference type="VEuPathDB" id="FungiDB:H310_05833"/>
<dbReference type="PANTHER" id="PTHR23200:SF48">
    <property type="entry name" value="METALLO-BETA-LACTAMASE DOMAIN-CONTAINING PROTEIN 1"/>
    <property type="match status" value="1"/>
</dbReference>
<comment type="catalytic activity">
    <reaction evidence="5">
        <text>a ribonucleotidyl-ribonucleotide-RNA + H2O = a 3'-end ribonucleotide-RNA + a 5'-end 5'-phospho-ribonucleoside-RNA + H(+)</text>
        <dbReference type="Rhea" id="RHEA:68096"/>
        <dbReference type="Rhea" id="RHEA-COMP:15179"/>
        <dbReference type="Rhea" id="RHEA-COMP:17355"/>
        <dbReference type="Rhea" id="RHEA-COMP:17428"/>
        <dbReference type="ChEBI" id="CHEBI:15377"/>
        <dbReference type="ChEBI" id="CHEBI:15378"/>
        <dbReference type="ChEBI" id="CHEBI:74896"/>
        <dbReference type="ChEBI" id="CHEBI:138282"/>
        <dbReference type="ChEBI" id="CHEBI:173118"/>
    </reaction>
    <physiologicalReaction direction="left-to-right" evidence="5">
        <dbReference type="Rhea" id="RHEA:68097"/>
    </physiologicalReaction>
</comment>
<dbReference type="GO" id="GO:0005829">
    <property type="term" value="C:cytosol"/>
    <property type="evidence" value="ECO:0007669"/>
    <property type="project" value="UniProtKB-SubCell"/>
</dbReference>
<dbReference type="Gene3D" id="3.60.15.10">
    <property type="entry name" value="Ribonuclease Z/Hydroxyacylglutathione hydrolase-like"/>
    <property type="match status" value="1"/>
</dbReference>
<dbReference type="Pfam" id="PF00753">
    <property type="entry name" value="Lactamase_B"/>
    <property type="match status" value="1"/>
</dbReference>
<dbReference type="InterPro" id="IPR036866">
    <property type="entry name" value="RibonucZ/Hydroxyglut_hydro"/>
</dbReference>
<evidence type="ECO:0000256" key="6">
    <source>
        <dbReference type="ARBA" id="ARBA00045869"/>
    </source>
</evidence>
<protein>
    <recommendedName>
        <fullName evidence="3">Metallo-beta-lactamase domain-containing protein 1</fullName>
    </recommendedName>
    <alternativeName>
        <fullName evidence="4">Endoribonuclease MBLAC1</fullName>
    </alternativeName>
</protein>
<dbReference type="InterPro" id="IPR001279">
    <property type="entry name" value="Metallo-B-lactamas"/>
</dbReference>
<reference evidence="8 9" key="1">
    <citation type="submission" date="2018-08" db="EMBL/GenBank/DDBJ databases">
        <title>Aphanomyces genome sequencing and annotation.</title>
        <authorList>
            <person name="Minardi D."/>
            <person name="Oidtmann B."/>
            <person name="Van Der Giezen M."/>
            <person name="Studholme D.J."/>
        </authorList>
    </citation>
    <scope>NUCLEOTIDE SEQUENCE [LARGE SCALE GENOMIC DNA]</scope>
    <source>
        <strain evidence="8 9">NJM0002</strain>
    </source>
</reference>
<organism evidence="8 9">
    <name type="scientific">Aphanomyces invadans</name>
    <dbReference type="NCBI Taxonomy" id="157072"/>
    <lineage>
        <taxon>Eukaryota</taxon>
        <taxon>Sar</taxon>
        <taxon>Stramenopiles</taxon>
        <taxon>Oomycota</taxon>
        <taxon>Saprolegniomycetes</taxon>
        <taxon>Saprolegniales</taxon>
        <taxon>Verrucalvaceae</taxon>
        <taxon>Aphanomyces</taxon>
    </lineage>
</organism>
<evidence type="ECO:0000256" key="3">
    <source>
        <dbReference type="ARBA" id="ARBA00014856"/>
    </source>
</evidence>
<dbReference type="SMART" id="SM00849">
    <property type="entry name" value="Lactamase_B"/>
    <property type="match status" value="1"/>
</dbReference>
<gene>
    <name evidence="8" type="ORF">DYB32_000229</name>
</gene>
<comment type="caution">
    <text evidence="8">The sequence shown here is derived from an EMBL/GenBank/DDBJ whole genome shotgun (WGS) entry which is preliminary data.</text>
</comment>